<dbReference type="Gene3D" id="3.10.350.10">
    <property type="entry name" value="LysM domain"/>
    <property type="match status" value="2"/>
</dbReference>
<dbReference type="Pfam" id="PF01476">
    <property type="entry name" value="LysM"/>
    <property type="match status" value="2"/>
</dbReference>
<dbReference type="Pfam" id="PF19135">
    <property type="entry name" value="DUF5818"/>
    <property type="match status" value="1"/>
</dbReference>
<reference evidence="3" key="1">
    <citation type="journal article" date="2019" name="Int. J. Syst. Evol. Microbiol.">
        <title>The Global Catalogue of Microorganisms (GCM) 10K type strain sequencing project: providing services to taxonomists for standard genome sequencing and annotation.</title>
        <authorList>
            <consortium name="The Broad Institute Genomics Platform"/>
            <consortium name="The Broad Institute Genome Sequencing Center for Infectious Disease"/>
            <person name="Wu L."/>
            <person name="Ma J."/>
        </authorList>
    </citation>
    <scope>NUCLEOTIDE SEQUENCE [LARGE SCALE GENOMIC DNA]</scope>
    <source>
        <strain evidence="3">CCM 7427</strain>
    </source>
</reference>
<organism evidence="2 3">
    <name type="scientific">Devosia albogilva</name>
    <dbReference type="NCBI Taxonomy" id="429726"/>
    <lineage>
        <taxon>Bacteria</taxon>
        <taxon>Pseudomonadati</taxon>
        <taxon>Pseudomonadota</taxon>
        <taxon>Alphaproteobacteria</taxon>
        <taxon>Hyphomicrobiales</taxon>
        <taxon>Devosiaceae</taxon>
        <taxon>Devosia</taxon>
    </lineage>
</organism>
<protein>
    <submittedName>
        <fullName evidence="2">LysM peptidoglycan-binding domain-containing protein</fullName>
    </submittedName>
</protein>
<feature type="domain" description="LysM" evidence="1">
    <location>
        <begin position="96"/>
        <end position="141"/>
    </location>
</feature>
<dbReference type="EMBL" id="JBHUNP010000001">
    <property type="protein sequence ID" value="MFD2648244.1"/>
    <property type="molecule type" value="Genomic_DNA"/>
</dbReference>
<dbReference type="PANTHER" id="PTHR33734">
    <property type="entry name" value="LYSM DOMAIN-CONTAINING GPI-ANCHORED PROTEIN 2"/>
    <property type="match status" value="1"/>
</dbReference>
<proteinExistence type="predicted"/>
<dbReference type="CDD" id="cd00118">
    <property type="entry name" value="LysM"/>
    <property type="match status" value="2"/>
</dbReference>
<dbReference type="InterPro" id="IPR018392">
    <property type="entry name" value="LysM"/>
</dbReference>
<dbReference type="RefSeq" id="WP_386833355.1">
    <property type="nucleotide sequence ID" value="NZ_JBHUNP010000001.1"/>
</dbReference>
<dbReference type="PROSITE" id="PS51782">
    <property type="entry name" value="LYSM"/>
    <property type="match status" value="2"/>
</dbReference>
<dbReference type="PANTHER" id="PTHR33734:SF22">
    <property type="entry name" value="MEMBRANE-BOUND LYTIC MUREIN TRANSGLYCOSYLASE D"/>
    <property type="match status" value="1"/>
</dbReference>
<accession>A0ABW5QKS9</accession>
<name>A0ABW5QKS9_9HYPH</name>
<evidence type="ECO:0000313" key="2">
    <source>
        <dbReference type="EMBL" id="MFD2648244.1"/>
    </source>
</evidence>
<dbReference type="SMART" id="SM00257">
    <property type="entry name" value="LysM"/>
    <property type="match status" value="2"/>
</dbReference>
<dbReference type="SUPFAM" id="SSF54106">
    <property type="entry name" value="LysM domain"/>
    <property type="match status" value="2"/>
</dbReference>
<feature type="domain" description="LysM" evidence="1">
    <location>
        <begin position="34"/>
        <end position="79"/>
    </location>
</feature>
<gene>
    <name evidence="2" type="ORF">ACFSX5_10620</name>
</gene>
<evidence type="ECO:0000313" key="3">
    <source>
        <dbReference type="Proteomes" id="UP001597521"/>
    </source>
</evidence>
<sequence length="304" mass="32639">MLIKLVRASVLVALLGAIPGGWISPAFAESSCGTSVRVQPGDTLFRIAARCGVSISEILRANPNLVDPNYIKLGMTLRLPGRVAPDEPSPTSSLVRTHRVRPGETLSIIARRFNVSLRALIAANRDLGNPNILRVGDVIRIPSRHAGSGPDLPVPPGVPNTITVVGTLTDEGATCQAMRGDDGRLYTLVGNAGYGRSGERVQLLANPIQYSFCQQGTTLEVVRVRRLDPPAPPPNRITVVGTITDEGVECQALRDHSGQLYTLTGNVGRIFEGETVRVEGRIAEVSFCQQGTTIDVQVIEQVRR</sequence>
<dbReference type="InterPro" id="IPR036779">
    <property type="entry name" value="LysM_dom_sf"/>
</dbReference>
<dbReference type="Proteomes" id="UP001597521">
    <property type="component" value="Unassembled WGS sequence"/>
</dbReference>
<comment type="caution">
    <text evidence="2">The sequence shown here is derived from an EMBL/GenBank/DDBJ whole genome shotgun (WGS) entry which is preliminary data.</text>
</comment>
<keyword evidence="3" id="KW-1185">Reference proteome</keyword>
<evidence type="ECO:0000259" key="1">
    <source>
        <dbReference type="PROSITE" id="PS51782"/>
    </source>
</evidence>
<dbReference type="InterPro" id="IPR043856">
    <property type="entry name" value="DUF5818"/>
</dbReference>